<reference evidence="1 2" key="1">
    <citation type="submission" date="2016-11" db="EMBL/GenBank/DDBJ databases">
        <authorList>
            <person name="Jaros S."/>
            <person name="Januszkiewicz K."/>
            <person name="Wedrychowicz H."/>
        </authorList>
    </citation>
    <scope>NUCLEOTIDE SEQUENCE [LARGE SCALE GENOMIC DNA]</scope>
</reference>
<gene>
    <name evidence="1" type="primary">BQ5605_C015g07735</name>
    <name evidence="1" type="ORF">BQ5605_C015G07735</name>
</gene>
<accession>A0A2X0NVY0</accession>
<sequence>MDLLCRKCSAFHWDFERLGGRDTPVFRACCNDGKVGLPMIKAWNFCPPAATTSSTGKARARAFRSGPTQFCVEPCLYRINIDETFYFQKV</sequence>
<protein>
    <submittedName>
        <fullName evidence="1">BQ5605_C015g07735 protein</fullName>
    </submittedName>
</protein>
<dbReference type="EMBL" id="FQNC01000015">
    <property type="protein sequence ID" value="SGY17286.1"/>
    <property type="molecule type" value="Genomic_DNA"/>
</dbReference>
<name>A0A2X0NVY0_9BASI</name>
<evidence type="ECO:0000313" key="2">
    <source>
        <dbReference type="Proteomes" id="UP000249464"/>
    </source>
</evidence>
<dbReference type="AlphaFoldDB" id="A0A2X0NVY0"/>
<organism evidence="1 2">
    <name type="scientific">Microbotryum silenes-dioicae</name>
    <dbReference type="NCBI Taxonomy" id="796604"/>
    <lineage>
        <taxon>Eukaryota</taxon>
        <taxon>Fungi</taxon>
        <taxon>Dikarya</taxon>
        <taxon>Basidiomycota</taxon>
        <taxon>Pucciniomycotina</taxon>
        <taxon>Microbotryomycetes</taxon>
        <taxon>Microbotryales</taxon>
        <taxon>Microbotryaceae</taxon>
        <taxon>Microbotryum</taxon>
    </lineage>
</organism>
<proteinExistence type="predicted"/>
<evidence type="ECO:0000313" key="1">
    <source>
        <dbReference type="EMBL" id="SGY17286.1"/>
    </source>
</evidence>
<dbReference type="Proteomes" id="UP000249464">
    <property type="component" value="Unassembled WGS sequence"/>
</dbReference>
<keyword evidence="2" id="KW-1185">Reference proteome</keyword>